<gene>
    <name evidence="1" type="ORF">S12H4_37622</name>
</gene>
<feature type="non-terminal residue" evidence="1">
    <location>
        <position position="1"/>
    </location>
</feature>
<accession>X1T611</accession>
<name>X1T611_9ZZZZ</name>
<comment type="caution">
    <text evidence="1">The sequence shown here is derived from an EMBL/GenBank/DDBJ whole genome shotgun (WGS) entry which is preliminary data.</text>
</comment>
<dbReference type="AlphaFoldDB" id="X1T611"/>
<evidence type="ECO:0000313" key="1">
    <source>
        <dbReference type="EMBL" id="GAJ00689.1"/>
    </source>
</evidence>
<dbReference type="EMBL" id="BARW01022569">
    <property type="protein sequence ID" value="GAJ00689.1"/>
    <property type="molecule type" value="Genomic_DNA"/>
</dbReference>
<reference evidence="1" key="1">
    <citation type="journal article" date="2014" name="Front. Microbiol.">
        <title>High frequency of phylogenetically diverse reductive dehalogenase-homologous genes in deep subseafloor sedimentary metagenomes.</title>
        <authorList>
            <person name="Kawai M."/>
            <person name="Futagami T."/>
            <person name="Toyoda A."/>
            <person name="Takaki Y."/>
            <person name="Nishi S."/>
            <person name="Hori S."/>
            <person name="Arai W."/>
            <person name="Tsubouchi T."/>
            <person name="Morono Y."/>
            <person name="Uchiyama I."/>
            <person name="Ito T."/>
            <person name="Fujiyama A."/>
            <person name="Inagaki F."/>
            <person name="Takami H."/>
        </authorList>
    </citation>
    <scope>NUCLEOTIDE SEQUENCE</scope>
    <source>
        <strain evidence="1">Expedition CK06-06</strain>
    </source>
</reference>
<proteinExistence type="predicted"/>
<sequence>ELHEDMCKFYVDKRNKQLYGHCRIWGRGRKSIFDVKDRFGNKITPEQIRWFNDNCLDYPTIEDIEAGHQLLPECGFSFEVATDA</sequence>
<organism evidence="1">
    <name type="scientific">marine sediment metagenome</name>
    <dbReference type="NCBI Taxonomy" id="412755"/>
    <lineage>
        <taxon>unclassified sequences</taxon>
        <taxon>metagenomes</taxon>
        <taxon>ecological metagenomes</taxon>
    </lineage>
</organism>
<protein>
    <submittedName>
        <fullName evidence="1">Uncharacterized protein</fullName>
    </submittedName>
</protein>